<evidence type="ECO:0000256" key="6">
    <source>
        <dbReference type="ARBA" id="ARBA00022884"/>
    </source>
</evidence>
<dbReference type="InterPro" id="IPR000477">
    <property type="entry name" value="RT_dom"/>
</dbReference>
<dbReference type="PROSITE" id="PS50878">
    <property type="entry name" value="RT_POL"/>
    <property type="match status" value="1"/>
</dbReference>
<dbReference type="CDD" id="cd01647">
    <property type="entry name" value="RT_LTR"/>
    <property type="match status" value="1"/>
</dbReference>
<keyword evidence="11" id="KW-1185">Reference proteome</keyword>
<sequence>MDDHLKQLEEKMLEQSRRMESQSAQIEDQSKKLDGLMSLLLEMKNQMRDSSSENSKYTEAPKDEQFNKLQQTDSIESYLDDFNDLKSDVLNTHRGLPEEFVLESYIGGLNPTVKPFVRAFKPTTISEAVEFARLQEEQTVAFSQKTYAAKPSSYSQKAIQAVPLNTNKPMNSGLPALLPIPNTKPNQLTKFNPRYATNFRHILADVRAEKITKGLCYYFDAPYDRTRKCQFKEPQLFSVEISSSNEEKYSHDSKDEGDDLDSTGVVEPILSLNALSGNQKFQTMRVTGTRNSKLFHVLVDSGSTHNFLDLELAKKLGCVIDSIPSQAVTVADGNHLACQHVCKGFTWTMQGRSFTADMMLIVLGGCDMVLGVQWLATLGPICWDFKALSMEFTIDGGQFVLRGIHPQKVKVVEGTPSAKLINNAVQLCLLQVRDVSFMSLQNTELQQHHSLELKLLKTSTTLQISTKLKQRDVIEHLVQDRLERGVIQNSSSPFASPVVLVGKKDGTWRICVDYRELNNRTIKKKFPIPVIDELIDESAGAAVFSKLDLRAGYHQLRVHEHDVYKTAFKTHSRHFEFLVMPFGLTNAPASFQNWMYSVFKPLLRKCVLVFFDDILVYNRDKEQHWGHLAQVFELMRVHQMFANASKCSFAIDRVEYLGHFISATGVETDPNKIAAVESWPVPKSVKDLRSFLGLAGYYRKFFMHYSLISKPLTNLLKKEAFSWSDEAHTAFLSLKKAIVTAHVLAVPDFAKPFVVETDASNTSIGAVLMQDNHPLAFISRALGPKWQRLSVYEKELLAIVCAVRKWE</sequence>
<dbReference type="SUPFAM" id="SSF50630">
    <property type="entry name" value="Acid proteases"/>
    <property type="match status" value="1"/>
</dbReference>
<evidence type="ECO:0000256" key="5">
    <source>
        <dbReference type="ARBA" id="ARBA00022842"/>
    </source>
</evidence>
<reference evidence="11" key="1">
    <citation type="journal article" date="2021" name="Nat. Commun.">
        <title>Genomic analyses provide insights into spinach domestication and the genetic basis of agronomic traits.</title>
        <authorList>
            <person name="Cai X."/>
            <person name="Sun X."/>
            <person name="Xu C."/>
            <person name="Sun H."/>
            <person name="Wang X."/>
            <person name="Ge C."/>
            <person name="Zhang Z."/>
            <person name="Wang Q."/>
            <person name="Fei Z."/>
            <person name="Jiao C."/>
            <person name="Wang Q."/>
        </authorList>
    </citation>
    <scope>NUCLEOTIDE SEQUENCE [LARGE SCALE GENOMIC DNA]</scope>
    <source>
        <strain evidence="11">cv. Varoflay</strain>
    </source>
</reference>
<keyword evidence="4" id="KW-0378">Hydrolase</keyword>
<dbReference type="Proteomes" id="UP000813463">
    <property type="component" value="Chromosome 3"/>
</dbReference>
<keyword evidence="3" id="KW-0540">Nuclease</keyword>
<dbReference type="RefSeq" id="XP_056694965.1">
    <property type="nucleotide sequence ID" value="XM_056838987.1"/>
</dbReference>
<dbReference type="Pfam" id="PF08284">
    <property type="entry name" value="RVP_2"/>
    <property type="match status" value="1"/>
</dbReference>
<dbReference type="Pfam" id="PF17919">
    <property type="entry name" value="RT_RNaseH_2"/>
    <property type="match status" value="1"/>
</dbReference>
<accession>A0ABM3RH71</accession>
<dbReference type="PANTHER" id="PTHR37984">
    <property type="entry name" value="PROTEIN CBG26694"/>
    <property type="match status" value="1"/>
</dbReference>
<keyword evidence="4" id="KW-0255">Endonuclease</keyword>
<keyword evidence="7" id="KW-0229">DNA integration</keyword>
<dbReference type="InterPro" id="IPR021109">
    <property type="entry name" value="Peptidase_aspartic_dom_sf"/>
</dbReference>
<evidence type="ECO:0000256" key="7">
    <source>
        <dbReference type="ARBA" id="ARBA00022908"/>
    </source>
</evidence>
<name>A0ABM3RH71_SPIOL</name>
<feature type="region of interest" description="Disordered" evidence="9">
    <location>
        <begin position="1"/>
        <end position="27"/>
    </location>
</feature>
<evidence type="ECO:0000256" key="9">
    <source>
        <dbReference type="SAM" id="MobiDB-lite"/>
    </source>
</evidence>
<dbReference type="InterPro" id="IPR050951">
    <property type="entry name" value="Retrovirus_Pol_polyprotein"/>
</dbReference>
<keyword evidence="5" id="KW-0460">Magnesium</keyword>
<evidence type="ECO:0000313" key="12">
    <source>
        <dbReference type="RefSeq" id="XP_056694965.1"/>
    </source>
</evidence>
<dbReference type="PANTHER" id="PTHR37984:SF5">
    <property type="entry name" value="PROTEIN NYNRIN-LIKE"/>
    <property type="match status" value="1"/>
</dbReference>
<dbReference type="SUPFAM" id="SSF56672">
    <property type="entry name" value="DNA/RNA polymerases"/>
    <property type="match status" value="1"/>
</dbReference>
<feature type="domain" description="Reverse transcriptase" evidence="10">
    <location>
        <begin position="482"/>
        <end position="696"/>
    </location>
</feature>
<keyword evidence="1" id="KW-0808">Transferase</keyword>
<keyword evidence="8" id="KW-0511">Multifunctional enzyme</keyword>
<dbReference type="Gene3D" id="3.10.10.10">
    <property type="entry name" value="HIV Type 1 Reverse Transcriptase, subunit A, domain 1"/>
    <property type="match status" value="1"/>
</dbReference>
<protein>
    <recommendedName>
        <fullName evidence="10">Reverse transcriptase domain-containing protein</fullName>
    </recommendedName>
</protein>
<evidence type="ECO:0000259" key="10">
    <source>
        <dbReference type="PROSITE" id="PS50878"/>
    </source>
</evidence>
<dbReference type="Gene3D" id="3.30.70.270">
    <property type="match status" value="2"/>
</dbReference>
<reference evidence="12" key="2">
    <citation type="submission" date="2025-08" db="UniProtKB">
        <authorList>
            <consortium name="RefSeq"/>
        </authorList>
    </citation>
    <scope>IDENTIFICATION</scope>
    <source>
        <tissue evidence="12">Leaf</tissue>
    </source>
</reference>
<evidence type="ECO:0000256" key="8">
    <source>
        <dbReference type="ARBA" id="ARBA00023268"/>
    </source>
</evidence>
<keyword evidence="6" id="KW-0694">RNA-binding</keyword>
<gene>
    <name evidence="12" type="primary">LOC110801241</name>
</gene>
<evidence type="ECO:0000256" key="4">
    <source>
        <dbReference type="ARBA" id="ARBA00022759"/>
    </source>
</evidence>
<dbReference type="InterPro" id="IPR043128">
    <property type="entry name" value="Rev_trsase/Diguanyl_cyclase"/>
</dbReference>
<organism evidence="11 12">
    <name type="scientific">Spinacia oleracea</name>
    <name type="common">Spinach</name>
    <dbReference type="NCBI Taxonomy" id="3562"/>
    <lineage>
        <taxon>Eukaryota</taxon>
        <taxon>Viridiplantae</taxon>
        <taxon>Streptophyta</taxon>
        <taxon>Embryophyta</taxon>
        <taxon>Tracheophyta</taxon>
        <taxon>Spermatophyta</taxon>
        <taxon>Magnoliopsida</taxon>
        <taxon>eudicotyledons</taxon>
        <taxon>Gunneridae</taxon>
        <taxon>Pentapetalae</taxon>
        <taxon>Caryophyllales</taxon>
        <taxon>Chenopodiaceae</taxon>
        <taxon>Chenopodioideae</taxon>
        <taxon>Anserineae</taxon>
        <taxon>Spinacia</taxon>
    </lineage>
</organism>
<dbReference type="Pfam" id="PF00078">
    <property type="entry name" value="RVT_1"/>
    <property type="match status" value="1"/>
</dbReference>
<dbReference type="PROSITE" id="PS00141">
    <property type="entry name" value="ASP_PROTEASE"/>
    <property type="match status" value="1"/>
</dbReference>
<dbReference type="Gene3D" id="2.40.70.10">
    <property type="entry name" value="Acid Proteases"/>
    <property type="match status" value="1"/>
</dbReference>
<dbReference type="InterPro" id="IPR041577">
    <property type="entry name" value="RT_RNaseH_2"/>
</dbReference>
<feature type="compositionally biased region" description="Basic and acidic residues" evidence="9">
    <location>
        <begin position="1"/>
        <end position="20"/>
    </location>
</feature>
<keyword evidence="2" id="KW-0548">Nucleotidyltransferase</keyword>
<dbReference type="InterPro" id="IPR043502">
    <property type="entry name" value="DNA/RNA_pol_sf"/>
</dbReference>
<evidence type="ECO:0000256" key="1">
    <source>
        <dbReference type="ARBA" id="ARBA00022679"/>
    </source>
</evidence>
<evidence type="ECO:0000313" key="11">
    <source>
        <dbReference type="Proteomes" id="UP000813463"/>
    </source>
</evidence>
<feature type="region of interest" description="Disordered" evidence="9">
    <location>
        <begin position="43"/>
        <end position="69"/>
    </location>
</feature>
<evidence type="ECO:0000256" key="2">
    <source>
        <dbReference type="ARBA" id="ARBA00022695"/>
    </source>
</evidence>
<proteinExistence type="predicted"/>
<dbReference type="CDD" id="cd00303">
    <property type="entry name" value="retropepsin_like"/>
    <property type="match status" value="1"/>
</dbReference>
<dbReference type="InterPro" id="IPR001969">
    <property type="entry name" value="Aspartic_peptidase_AS"/>
</dbReference>
<dbReference type="GeneID" id="110801241"/>
<evidence type="ECO:0000256" key="3">
    <source>
        <dbReference type="ARBA" id="ARBA00022722"/>
    </source>
</evidence>